<evidence type="ECO:0000313" key="3">
    <source>
        <dbReference type="EMBL" id="MBF0934113.1"/>
    </source>
</evidence>
<proteinExistence type="inferred from homology"/>
<organism evidence="3 4">
    <name type="scientific">Abiotrophia defectiva</name>
    <name type="common">Streptococcus defectivus</name>
    <dbReference type="NCBI Taxonomy" id="46125"/>
    <lineage>
        <taxon>Bacteria</taxon>
        <taxon>Bacillati</taxon>
        <taxon>Bacillota</taxon>
        <taxon>Bacilli</taxon>
        <taxon>Lactobacillales</taxon>
        <taxon>Aerococcaceae</taxon>
        <taxon>Abiotrophia</taxon>
    </lineage>
</organism>
<evidence type="ECO:0000313" key="4">
    <source>
        <dbReference type="Proteomes" id="UP000757900"/>
    </source>
</evidence>
<accession>A0A929QRW6</accession>
<dbReference type="EMBL" id="JABZFV010000001">
    <property type="protein sequence ID" value="MBF0934113.1"/>
    <property type="molecule type" value="Genomic_DNA"/>
</dbReference>
<reference evidence="3" key="1">
    <citation type="submission" date="2020-04" db="EMBL/GenBank/DDBJ databases">
        <title>Deep metagenomics examines the oral microbiome during advanced dental caries in children, revealing novel taxa and co-occurrences with host molecules.</title>
        <authorList>
            <person name="Baker J.L."/>
            <person name="Morton J.T."/>
            <person name="Dinis M."/>
            <person name="Alvarez R."/>
            <person name="Tran N.C."/>
            <person name="Knight R."/>
            <person name="Edlund A."/>
        </authorList>
    </citation>
    <scope>NUCLEOTIDE SEQUENCE</scope>
    <source>
        <strain evidence="3">JCVI_23_bin.16</strain>
    </source>
</reference>
<gene>
    <name evidence="3" type="ORF">HXK00_00535</name>
</gene>
<protein>
    <submittedName>
        <fullName evidence="3">Phage tail sheath subtilisin-like domain-containing protein</fullName>
    </submittedName>
</protein>
<name>A0A929QRW6_ABIDE</name>
<evidence type="ECO:0000259" key="2">
    <source>
        <dbReference type="Pfam" id="PF04984"/>
    </source>
</evidence>
<dbReference type="Proteomes" id="UP000757900">
    <property type="component" value="Unassembled WGS sequence"/>
</dbReference>
<dbReference type="InterPro" id="IPR035089">
    <property type="entry name" value="Phage_sheath_subtilisin"/>
</dbReference>
<dbReference type="AlphaFoldDB" id="A0A929QRW6"/>
<dbReference type="Pfam" id="PF04984">
    <property type="entry name" value="Phage_sheath_1"/>
    <property type="match status" value="1"/>
</dbReference>
<comment type="similarity">
    <text evidence="1">Belongs to the myoviridae tail sheath protein family.</text>
</comment>
<evidence type="ECO:0000256" key="1">
    <source>
        <dbReference type="ARBA" id="ARBA00008005"/>
    </source>
</evidence>
<sequence length="486" mass="52617">MALDFNRYQSPGVYTESIPGPQISVQTPTPTAVGIFGLSLGSQNDVESVKIPTDQIIPPGTEPEPVVTVDFRQKGIKKESIKVANAITGELFVPESDYVIVNTKHGDDNAPGTRDDSYAIKRVKEGAIKEGDTVSVSYTYVSDEIFQPRAFYTYSDVQDYYGTPFNDKGEIQSELTLAARFAFSNGASRVVCVAIDAADPKAPKLADYENALAKLEGDPDISVVVPATGMQQIQQSVLAHVKVQSQNNYERRAIVGRDGSTTPVSTQQLIADAQSFSSSRVILVAPAAIKFFVSELNKEIVIGGQFLAAALAGVSVSRSPADPLTRKQIVGFSDLVQGVHDGEKTTLSQNGVCVLEKTRRNELRVRHGVTTKVGSVLQREWSVVGQEDSMIFRVRAYLDSDGLVGTMINDLTLVNIKASANAALESLVRDGVIRDFQGLQVRQLQATPDVVEVKFEWQASMPLNYIVVKYSINTSSGDISASSLSN</sequence>
<comment type="caution">
    <text evidence="3">The sequence shown here is derived from an EMBL/GenBank/DDBJ whole genome shotgun (WGS) entry which is preliminary data.</text>
</comment>
<feature type="domain" description="Tail sheath protein subtilisin-like" evidence="2">
    <location>
        <begin position="206"/>
        <end position="371"/>
    </location>
</feature>